<feature type="domain" description="Fe-S metabolism associated" evidence="2">
    <location>
        <begin position="20"/>
        <end position="139"/>
    </location>
</feature>
<dbReference type="EMBL" id="CP002546">
    <property type="protein sequence ID" value="ADY58483.1"/>
    <property type="molecule type" value="Genomic_DNA"/>
</dbReference>
<dbReference type="InterPro" id="IPR003808">
    <property type="entry name" value="Fe-S_metab-assoc_dom"/>
</dbReference>
<comment type="similarity">
    <text evidence="1">Belongs to the SufE family.</text>
</comment>
<dbReference type="AlphaFoldDB" id="F0SI94"/>
<reference evidence="4" key="1">
    <citation type="submission" date="2011-02" db="EMBL/GenBank/DDBJ databases">
        <title>The complete genome of Planctomyces brasiliensis DSM 5305.</title>
        <authorList>
            <person name="Lucas S."/>
            <person name="Copeland A."/>
            <person name="Lapidus A."/>
            <person name="Bruce D."/>
            <person name="Goodwin L."/>
            <person name="Pitluck S."/>
            <person name="Kyrpides N."/>
            <person name="Mavromatis K."/>
            <person name="Pagani I."/>
            <person name="Ivanova N."/>
            <person name="Ovchinnikova G."/>
            <person name="Lu M."/>
            <person name="Detter J.C."/>
            <person name="Han C."/>
            <person name="Land M."/>
            <person name="Hauser L."/>
            <person name="Markowitz V."/>
            <person name="Cheng J.-F."/>
            <person name="Hugenholtz P."/>
            <person name="Woyke T."/>
            <person name="Wu D."/>
            <person name="Tindall B."/>
            <person name="Pomrenke H.G."/>
            <person name="Brambilla E."/>
            <person name="Klenk H.-P."/>
            <person name="Eisen J.A."/>
        </authorList>
    </citation>
    <scope>NUCLEOTIDE SEQUENCE [LARGE SCALE GENOMIC DNA]</scope>
    <source>
        <strain evidence="4">ATCC 49424 / DSM 5305 / JCM 21570 / NBRC 103401 / IFAM 1448</strain>
    </source>
</reference>
<gene>
    <name evidence="3" type="ordered locus">Plabr_0860</name>
</gene>
<keyword evidence="4" id="KW-1185">Reference proteome</keyword>
<dbReference type="HOGENOM" id="CLU_124502_0_0_0"/>
<dbReference type="Pfam" id="PF02657">
    <property type="entry name" value="SufE"/>
    <property type="match status" value="1"/>
</dbReference>
<dbReference type="Proteomes" id="UP000006860">
    <property type="component" value="Chromosome"/>
</dbReference>
<evidence type="ECO:0000313" key="4">
    <source>
        <dbReference type="Proteomes" id="UP000006860"/>
    </source>
</evidence>
<dbReference type="STRING" id="756272.Plabr_0860"/>
<evidence type="ECO:0000259" key="2">
    <source>
        <dbReference type="Pfam" id="PF02657"/>
    </source>
</evidence>
<dbReference type="PANTHER" id="PTHR43597">
    <property type="entry name" value="SULFUR ACCEPTOR PROTEIN CSDE"/>
    <property type="match status" value="1"/>
</dbReference>
<protein>
    <submittedName>
        <fullName evidence="3">Fe-S metabolism associated SufE</fullName>
    </submittedName>
</protein>
<organism evidence="3 4">
    <name type="scientific">Rubinisphaera brasiliensis (strain ATCC 49424 / DSM 5305 / JCM 21570 / IAM 15109 / NBRC 103401 / IFAM 1448)</name>
    <name type="common">Planctomyces brasiliensis</name>
    <dbReference type="NCBI Taxonomy" id="756272"/>
    <lineage>
        <taxon>Bacteria</taxon>
        <taxon>Pseudomonadati</taxon>
        <taxon>Planctomycetota</taxon>
        <taxon>Planctomycetia</taxon>
        <taxon>Planctomycetales</taxon>
        <taxon>Planctomycetaceae</taxon>
        <taxon>Rubinisphaera</taxon>
    </lineage>
</organism>
<dbReference type="KEGG" id="pbs:Plabr_0860"/>
<evidence type="ECO:0000256" key="1">
    <source>
        <dbReference type="ARBA" id="ARBA00010282"/>
    </source>
</evidence>
<dbReference type="PANTHER" id="PTHR43597:SF5">
    <property type="entry name" value="SUFE-LIKE PROTEIN 2, CHLOROPLASTIC"/>
    <property type="match status" value="1"/>
</dbReference>
<accession>F0SI94</accession>
<dbReference type="Gene3D" id="3.90.1010.10">
    <property type="match status" value="1"/>
</dbReference>
<name>F0SI94_RUBBR</name>
<dbReference type="RefSeq" id="WP_013627223.1">
    <property type="nucleotide sequence ID" value="NC_015174.1"/>
</dbReference>
<evidence type="ECO:0000313" key="3">
    <source>
        <dbReference type="EMBL" id="ADY58483.1"/>
    </source>
</evidence>
<dbReference type="OrthoDB" id="9799320at2"/>
<dbReference type="eggNOG" id="COG2166">
    <property type="taxonomic scope" value="Bacteria"/>
</dbReference>
<dbReference type="SUPFAM" id="SSF82649">
    <property type="entry name" value="SufE/NifU"/>
    <property type="match status" value="1"/>
</dbReference>
<sequence>MIDRIRQNETPPLTLQEIIDEFEFLGDREAQIDYLIDLGLELPPLEEEFKTEQFRVHGCQSNVWMTTDFDENDRRLHLRAESDAMIVSGLIAVLVACYDGKPPQEVLDLDIRDVFSRLGIDRHISPQRKNGLNGMIQRILGAAQAELEAGA</sequence>
<proteinExistence type="inferred from homology"/>